<dbReference type="InterPro" id="IPR014748">
    <property type="entry name" value="Enoyl-CoA_hydra_C"/>
</dbReference>
<evidence type="ECO:0000256" key="6">
    <source>
        <dbReference type="ARBA" id="ARBA00023098"/>
    </source>
</evidence>
<proteinExistence type="inferred from homology"/>
<organism evidence="9 10">
    <name type="scientific">Coemansia spiralis</name>
    <dbReference type="NCBI Taxonomy" id="417178"/>
    <lineage>
        <taxon>Eukaryota</taxon>
        <taxon>Fungi</taxon>
        <taxon>Fungi incertae sedis</taxon>
        <taxon>Zoopagomycota</taxon>
        <taxon>Kickxellomycotina</taxon>
        <taxon>Kickxellomycetes</taxon>
        <taxon>Kickxellales</taxon>
        <taxon>Kickxellaceae</taxon>
        <taxon>Coemansia</taxon>
    </lineage>
</organism>
<keyword evidence="8" id="KW-0413">Isomerase</keyword>
<keyword evidence="6" id="KW-0443">Lipid metabolism</keyword>
<evidence type="ECO:0000256" key="1">
    <source>
        <dbReference type="ARBA" id="ARBA00004275"/>
    </source>
</evidence>
<dbReference type="SUPFAM" id="SSF52096">
    <property type="entry name" value="ClpP/crotonase"/>
    <property type="match status" value="1"/>
</dbReference>
<comment type="subcellular location">
    <subcellularLocation>
        <location evidence="1">Peroxisome</location>
    </subcellularLocation>
</comment>
<dbReference type="EMBL" id="JANBTW010000036">
    <property type="protein sequence ID" value="KAJ2676847.1"/>
    <property type="molecule type" value="Genomic_DNA"/>
</dbReference>
<dbReference type="PANTHER" id="PTHR43149">
    <property type="entry name" value="ENOYL-COA HYDRATASE"/>
    <property type="match status" value="1"/>
</dbReference>
<comment type="pathway">
    <text evidence="2">Lipid metabolism; fatty acid beta-oxidation.</text>
</comment>
<evidence type="ECO:0000256" key="8">
    <source>
        <dbReference type="ARBA" id="ARBA00023235"/>
    </source>
</evidence>
<dbReference type="PANTHER" id="PTHR43149:SF1">
    <property type="entry name" value="DELTA(3,5)-DELTA(2,4)-DIENOYL-COA ISOMERASE, MITOCHONDRIAL"/>
    <property type="match status" value="1"/>
</dbReference>
<gene>
    <name evidence="9" type="ORF">GGI25_003382</name>
</gene>
<name>A0A9W8KWL3_9FUNG</name>
<dbReference type="CDD" id="cd06558">
    <property type="entry name" value="crotonase-like"/>
    <property type="match status" value="1"/>
</dbReference>
<dbReference type="GO" id="GO:0051750">
    <property type="term" value="F:delta(3,5)-delta(2,4)-dienoyl-CoA isomerase activity"/>
    <property type="evidence" value="ECO:0007669"/>
    <property type="project" value="TreeGrafter"/>
</dbReference>
<keyword evidence="4" id="KW-0276">Fatty acid metabolism</keyword>
<dbReference type="Gene3D" id="1.10.12.10">
    <property type="entry name" value="Lyase 2-enoyl-coa Hydratase, Chain A, domain 2"/>
    <property type="match status" value="1"/>
</dbReference>
<dbReference type="GO" id="GO:0006631">
    <property type="term" value="P:fatty acid metabolic process"/>
    <property type="evidence" value="ECO:0007669"/>
    <property type="project" value="UniProtKB-KW"/>
</dbReference>
<accession>A0A9W8KWL3</accession>
<dbReference type="AlphaFoldDB" id="A0A9W8KWL3"/>
<reference evidence="9" key="1">
    <citation type="submission" date="2022-07" db="EMBL/GenBank/DDBJ databases">
        <title>Phylogenomic reconstructions and comparative analyses of Kickxellomycotina fungi.</title>
        <authorList>
            <person name="Reynolds N.K."/>
            <person name="Stajich J.E."/>
            <person name="Barry K."/>
            <person name="Grigoriev I.V."/>
            <person name="Crous P."/>
            <person name="Smith M.E."/>
        </authorList>
    </citation>
    <scope>NUCLEOTIDE SEQUENCE</scope>
    <source>
        <strain evidence="9">NRRL 3115</strain>
    </source>
</reference>
<comment type="caution">
    <text evidence="9">The sequence shown here is derived from an EMBL/GenBank/DDBJ whole genome shotgun (WGS) entry which is preliminary data.</text>
</comment>
<dbReference type="InterPro" id="IPR029045">
    <property type="entry name" value="ClpP/crotonase-like_dom_sf"/>
</dbReference>
<evidence type="ECO:0000256" key="3">
    <source>
        <dbReference type="ARBA" id="ARBA00005254"/>
    </source>
</evidence>
<dbReference type="Gene3D" id="3.90.226.10">
    <property type="entry name" value="2-enoyl-CoA Hydratase, Chain A, domain 1"/>
    <property type="match status" value="1"/>
</dbReference>
<dbReference type="Proteomes" id="UP001151518">
    <property type="component" value="Unassembled WGS sequence"/>
</dbReference>
<evidence type="ECO:0000256" key="2">
    <source>
        <dbReference type="ARBA" id="ARBA00005005"/>
    </source>
</evidence>
<dbReference type="FunFam" id="1.10.12.10:FF:000004">
    <property type="entry name" value="Delta3,5-delta2,4-dienoyl-CoA isomerase"/>
    <property type="match status" value="1"/>
</dbReference>
<keyword evidence="5" id="KW-0007">Acetylation</keyword>
<evidence type="ECO:0000313" key="9">
    <source>
        <dbReference type="EMBL" id="KAJ2676847.1"/>
    </source>
</evidence>
<comment type="similarity">
    <text evidence="3">Belongs to the enoyl-CoA hydratase/isomerase family.</text>
</comment>
<dbReference type="InterPro" id="IPR045002">
    <property type="entry name" value="Ech1-like"/>
</dbReference>
<dbReference type="GO" id="GO:0005739">
    <property type="term" value="C:mitochondrion"/>
    <property type="evidence" value="ECO:0007669"/>
    <property type="project" value="TreeGrafter"/>
</dbReference>
<dbReference type="FunFam" id="3.90.226.10:FF:000024">
    <property type="entry name" value="Delta3,5-delta2,4-dienoyl-CoA isomerase"/>
    <property type="match status" value="1"/>
</dbReference>
<keyword evidence="7" id="KW-0576">Peroxisome</keyword>
<dbReference type="GO" id="GO:0005777">
    <property type="term" value="C:peroxisome"/>
    <property type="evidence" value="ECO:0007669"/>
    <property type="project" value="UniProtKB-SubCell"/>
</dbReference>
<sequence>MASYKFECLSVSISAEGVAHVEINRPKALNAFNTQTWTEIGECFARFRSDGDVRSVVLSASGRMFTAGLDLKEAAAGPLAKGSDAGANVDVARRGYYHRLHILTFQDAISAVETCDKPVVVVVHGGCLGIGIDLISACDIRVCTEDTYFMVKEVDIGMAADIGTLQRLPKIVGSDSWVREVCYTARKIPSKEAHVVGLVSNVLATKEEAMKHAFELATAIAFKSPVAVVSTKHLLNYSRDHTVREGLEYTAIWNTMAHNSHDMPLAIMSSLQKKKARFPKL</sequence>
<evidence type="ECO:0000256" key="5">
    <source>
        <dbReference type="ARBA" id="ARBA00022990"/>
    </source>
</evidence>
<dbReference type="Pfam" id="PF00378">
    <property type="entry name" value="ECH_1"/>
    <property type="match status" value="1"/>
</dbReference>
<evidence type="ECO:0000313" key="10">
    <source>
        <dbReference type="Proteomes" id="UP001151518"/>
    </source>
</evidence>
<dbReference type="InterPro" id="IPR001753">
    <property type="entry name" value="Enoyl-CoA_hydra/iso"/>
</dbReference>
<protein>
    <submittedName>
        <fullName evidence="9">Uncharacterized protein</fullName>
    </submittedName>
</protein>
<evidence type="ECO:0000256" key="7">
    <source>
        <dbReference type="ARBA" id="ARBA00023140"/>
    </source>
</evidence>
<dbReference type="OrthoDB" id="14970at2759"/>
<evidence type="ECO:0000256" key="4">
    <source>
        <dbReference type="ARBA" id="ARBA00022832"/>
    </source>
</evidence>